<dbReference type="RefSeq" id="WP_036677272.1">
    <property type="nucleotide sequence ID" value="NZ_FYEP01000014.1"/>
</dbReference>
<evidence type="ECO:0000313" key="1">
    <source>
        <dbReference type="EMBL" id="KEQ27207.1"/>
    </source>
</evidence>
<dbReference type="Proteomes" id="UP000028123">
    <property type="component" value="Unassembled WGS sequence"/>
</dbReference>
<gene>
    <name evidence="1" type="ORF">ET33_25355</name>
</gene>
<keyword evidence="2" id="KW-1185">Reference proteome</keyword>
<proteinExistence type="predicted"/>
<organism evidence="1 2">
    <name type="scientific">Paenibacillus tyrfis</name>
    <dbReference type="NCBI Taxonomy" id="1501230"/>
    <lineage>
        <taxon>Bacteria</taxon>
        <taxon>Bacillati</taxon>
        <taxon>Bacillota</taxon>
        <taxon>Bacilli</taxon>
        <taxon>Bacillales</taxon>
        <taxon>Paenibacillaceae</taxon>
        <taxon>Paenibacillus</taxon>
    </lineage>
</organism>
<accession>A0A081P934</accession>
<evidence type="ECO:0000313" key="2">
    <source>
        <dbReference type="Proteomes" id="UP000028123"/>
    </source>
</evidence>
<dbReference type="OrthoDB" id="2966456at2"/>
<reference evidence="1 2" key="1">
    <citation type="submission" date="2014-06" db="EMBL/GenBank/DDBJ databases">
        <title>Draft genome sequence of Paenibacillus sp. MSt1.</title>
        <authorList>
            <person name="Aw Y.K."/>
            <person name="Ong K.S."/>
            <person name="Gan H.M."/>
            <person name="Lee S.M."/>
        </authorList>
    </citation>
    <scope>NUCLEOTIDE SEQUENCE [LARGE SCALE GENOMIC DNA]</scope>
    <source>
        <strain evidence="1 2">MSt1</strain>
    </source>
</reference>
<protein>
    <submittedName>
        <fullName evidence="1">Uncharacterized protein</fullName>
    </submittedName>
</protein>
<sequence length="177" mass="19650">MTEPVLKYAAALDLPEDKRAGYYAQIVKALAGKTALFDRDKELMIFSSPEELERLRPILEQYAIPSEELNVLLLPTPVTTYPAFGDYGFVSRLENVYLYAELVAVFRLRAATETNGPLGRVFEPQQAEAQLEEHLLAAWPEPGNGSAFAIEAQLAELAEGIARAYGGAVEWIYSPER</sequence>
<dbReference type="EMBL" id="JNVM01000004">
    <property type="protein sequence ID" value="KEQ27207.1"/>
    <property type="molecule type" value="Genomic_DNA"/>
</dbReference>
<dbReference type="AlphaFoldDB" id="A0A081P934"/>
<comment type="caution">
    <text evidence="1">The sequence shown here is derived from an EMBL/GenBank/DDBJ whole genome shotgun (WGS) entry which is preliminary data.</text>
</comment>
<dbReference type="eggNOG" id="ENOG5033JDD">
    <property type="taxonomic scope" value="Bacteria"/>
</dbReference>
<name>A0A081P934_9BACL</name>